<dbReference type="Proteomes" id="UP001597094">
    <property type="component" value="Unassembled WGS sequence"/>
</dbReference>
<sequence length="107" mass="12651">MNAYLDTLRAKAYAHHRELLEEGRRVTVETFKEKWIGMEEKQVLLLEVFQMHNDQVGKLVGKDYAPLTLTRYKTSLQHTQDFIKWKFGLEDIDVKKVQVKVMKVVQT</sequence>
<proteinExistence type="predicted"/>
<dbReference type="RefSeq" id="WP_377522454.1">
    <property type="nucleotide sequence ID" value="NZ_JBHTLD010000007.1"/>
</dbReference>
<organism evidence="1 2">
    <name type="scientific">Pontibacter rugosus</name>
    <dbReference type="NCBI Taxonomy" id="1745966"/>
    <lineage>
        <taxon>Bacteria</taxon>
        <taxon>Pseudomonadati</taxon>
        <taxon>Bacteroidota</taxon>
        <taxon>Cytophagia</taxon>
        <taxon>Cytophagales</taxon>
        <taxon>Hymenobacteraceae</taxon>
        <taxon>Pontibacter</taxon>
    </lineage>
</organism>
<comment type="caution">
    <text evidence="1">The sequence shown here is derived from an EMBL/GenBank/DDBJ whole genome shotgun (WGS) entry which is preliminary data.</text>
</comment>
<evidence type="ECO:0000313" key="2">
    <source>
        <dbReference type="Proteomes" id="UP001597094"/>
    </source>
</evidence>
<name>A0ABW3SM33_9BACT</name>
<accession>A0ABW3SM33</accession>
<evidence type="ECO:0008006" key="3">
    <source>
        <dbReference type="Google" id="ProtNLM"/>
    </source>
</evidence>
<dbReference type="EMBL" id="JBHTLD010000007">
    <property type="protein sequence ID" value="MFD1184932.1"/>
    <property type="molecule type" value="Genomic_DNA"/>
</dbReference>
<keyword evidence="2" id="KW-1185">Reference proteome</keyword>
<gene>
    <name evidence="1" type="ORF">ACFQ2O_01855</name>
</gene>
<evidence type="ECO:0000313" key="1">
    <source>
        <dbReference type="EMBL" id="MFD1184932.1"/>
    </source>
</evidence>
<reference evidence="2" key="1">
    <citation type="journal article" date="2019" name="Int. J. Syst. Evol. Microbiol.">
        <title>The Global Catalogue of Microorganisms (GCM) 10K type strain sequencing project: providing services to taxonomists for standard genome sequencing and annotation.</title>
        <authorList>
            <consortium name="The Broad Institute Genomics Platform"/>
            <consortium name="The Broad Institute Genome Sequencing Center for Infectious Disease"/>
            <person name="Wu L."/>
            <person name="Ma J."/>
        </authorList>
    </citation>
    <scope>NUCLEOTIDE SEQUENCE [LARGE SCALE GENOMIC DNA]</scope>
    <source>
        <strain evidence="2">JCM 31319</strain>
    </source>
</reference>
<protein>
    <recommendedName>
        <fullName evidence="3">Phage integrase SAM-like domain-containing protein</fullName>
    </recommendedName>
</protein>